<evidence type="ECO:0000256" key="1">
    <source>
        <dbReference type="SAM" id="SignalP"/>
    </source>
</evidence>
<sequence length="135" mass="14682">MKVLCLAIFVFATVVMADHVQVRYDNVHKNCQKDPALYVDDAIFAKLKKGEKVDNLPANFGAHAFCMLKNLDLQDGQGKIQGAGVQKAVEKSITDQAKAKQVTAECSGVNKGTKEDTALALFDCFGKHKVNIGQL</sequence>
<protein>
    <submittedName>
        <fullName evidence="2">Uncharacterized protein</fullName>
    </submittedName>
</protein>
<dbReference type="SUPFAM" id="SSF47565">
    <property type="entry name" value="Insect pheromone/odorant-binding proteins"/>
    <property type="match status" value="1"/>
</dbReference>
<dbReference type="Proteomes" id="UP000625711">
    <property type="component" value="Unassembled WGS sequence"/>
</dbReference>
<dbReference type="Pfam" id="PF01395">
    <property type="entry name" value="PBP_GOBP"/>
    <property type="match status" value="1"/>
</dbReference>
<dbReference type="OrthoDB" id="6769856at2759"/>
<name>A0A834MAB0_RHYFE</name>
<dbReference type="EMBL" id="JAACXV010013771">
    <property type="protein sequence ID" value="KAF7272385.1"/>
    <property type="molecule type" value="Genomic_DNA"/>
</dbReference>
<keyword evidence="3" id="KW-1185">Reference proteome</keyword>
<organism evidence="2 3">
    <name type="scientific">Rhynchophorus ferrugineus</name>
    <name type="common">Red palm weevil</name>
    <name type="synonym">Curculio ferrugineus</name>
    <dbReference type="NCBI Taxonomy" id="354439"/>
    <lineage>
        <taxon>Eukaryota</taxon>
        <taxon>Metazoa</taxon>
        <taxon>Ecdysozoa</taxon>
        <taxon>Arthropoda</taxon>
        <taxon>Hexapoda</taxon>
        <taxon>Insecta</taxon>
        <taxon>Pterygota</taxon>
        <taxon>Neoptera</taxon>
        <taxon>Endopterygota</taxon>
        <taxon>Coleoptera</taxon>
        <taxon>Polyphaga</taxon>
        <taxon>Cucujiformia</taxon>
        <taxon>Curculionidae</taxon>
        <taxon>Dryophthorinae</taxon>
        <taxon>Rhynchophorus</taxon>
    </lineage>
</organism>
<proteinExistence type="predicted"/>
<accession>A0A834MAB0</accession>
<gene>
    <name evidence="2" type="ORF">GWI33_014812</name>
</gene>
<comment type="caution">
    <text evidence="2">The sequence shown here is derived from an EMBL/GenBank/DDBJ whole genome shotgun (WGS) entry which is preliminary data.</text>
</comment>
<keyword evidence="1" id="KW-0732">Signal</keyword>
<feature type="chain" id="PRO_5033059739" evidence="1">
    <location>
        <begin position="18"/>
        <end position="135"/>
    </location>
</feature>
<dbReference type="InterPro" id="IPR006170">
    <property type="entry name" value="PBP/GOBP"/>
</dbReference>
<evidence type="ECO:0000313" key="2">
    <source>
        <dbReference type="EMBL" id="KAF7272385.1"/>
    </source>
</evidence>
<dbReference type="CDD" id="cd23992">
    <property type="entry name" value="PBP_GOBP"/>
    <property type="match status" value="1"/>
</dbReference>
<dbReference type="InterPro" id="IPR036728">
    <property type="entry name" value="PBP_GOBP_sf"/>
</dbReference>
<feature type="signal peptide" evidence="1">
    <location>
        <begin position="1"/>
        <end position="17"/>
    </location>
</feature>
<dbReference type="AlphaFoldDB" id="A0A834MAB0"/>
<dbReference type="Gene3D" id="1.10.238.20">
    <property type="entry name" value="Pheromone/general odorant binding protein domain"/>
    <property type="match status" value="1"/>
</dbReference>
<dbReference type="GO" id="GO:0005549">
    <property type="term" value="F:odorant binding"/>
    <property type="evidence" value="ECO:0007669"/>
    <property type="project" value="InterPro"/>
</dbReference>
<reference evidence="2" key="1">
    <citation type="submission" date="2020-08" db="EMBL/GenBank/DDBJ databases">
        <title>Genome sequencing and assembly of the red palm weevil Rhynchophorus ferrugineus.</title>
        <authorList>
            <person name="Dias G.B."/>
            <person name="Bergman C.M."/>
            <person name="Manee M."/>
        </authorList>
    </citation>
    <scope>NUCLEOTIDE SEQUENCE</scope>
    <source>
        <strain evidence="2">AA-2017</strain>
        <tissue evidence="2">Whole larva</tissue>
    </source>
</reference>
<evidence type="ECO:0000313" key="3">
    <source>
        <dbReference type="Proteomes" id="UP000625711"/>
    </source>
</evidence>